<protein>
    <submittedName>
        <fullName evidence="2">Uncharacterized protein</fullName>
    </submittedName>
</protein>
<evidence type="ECO:0000256" key="1">
    <source>
        <dbReference type="SAM" id="Phobius"/>
    </source>
</evidence>
<sequence>MPRNVLIAGTFLSWYFGIIYFNGDLAFTTLNVISHGIPYMALIWVEEKKKGGHRNRKGNIFWQAIFNRYGVVSFIVMLVVLAYLEEGLWDGLIWKEHGSIFQLFSHLPKIENKPLLSLLVPLLALPQSTHYVFDGFIWKINKETRKDSKQLTEGMGMESPPF</sequence>
<feature type="transmembrane region" description="Helical" evidence="1">
    <location>
        <begin position="66"/>
        <end position="84"/>
    </location>
</feature>
<accession>A0ABP8H801</accession>
<name>A0ABP8H801_9SPHI</name>
<proteinExistence type="predicted"/>
<feature type="transmembrane region" description="Helical" evidence="1">
    <location>
        <begin position="27"/>
        <end position="45"/>
    </location>
</feature>
<comment type="caution">
    <text evidence="2">The sequence shown here is derived from an EMBL/GenBank/DDBJ whole genome shotgun (WGS) entry which is preliminary data.</text>
</comment>
<gene>
    <name evidence="2" type="ORF">GCM10023149_43460</name>
</gene>
<reference evidence="3" key="1">
    <citation type="journal article" date="2019" name="Int. J. Syst. Evol. Microbiol.">
        <title>The Global Catalogue of Microorganisms (GCM) 10K type strain sequencing project: providing services to taxonomists for standard genome sequencing and annotation.</title>
        <authorList>
            <consortium name="The Broad Institute Genomics Platform"/>
            <consortium name="The Broad Institute Genome Sequencing Center for Infectious Disease"/>
            <person name="Wu L."/>
            <person name="Ma J."/>
        </authorList>
    </citation>
    <scope>NUCLEOTIDE SEQUENCE [LARGE SCALE GENOMIC DNA]</scope>
    <source>
        <strain evidence="3">JCM 17705</strain>
    </source>
</reference>
<dbReference type="Proteomes" id="UP001500582">
    <property type="component" value="Unassembled WGS sequence"/>
</dbReference>
<dbReference type="RefSeq" id="WP_345213288.1">
    <property type="nucleotide sequence ID" value="NZ_BAABFT010000015.1"/>
</dbReference>
<keyword evidence="1" id="KW-1133">Transmembrane helix</keyword>
<feature type="transmembrane region" description="Helical" evidence="1">
    <location>
        <begin position="5"/>
        <end position="21"/>
    </location>
</feature>
<keyword evidence="1" id="KW-0812">Transmembrane</keyword>
<evidence type="ECO:0000313" key="2">
    <source>
        <dbReference type="EMBL" id="GAA4335443.1"/>
    </source>
</evidence>
<keyword evidence="1" id="KW-0472">Membrane</keyword>
<evidence type="ECO:0000313" key="3">
    <source>
        <dbReference type="Proteomes" id="UP001500582"/>
    </source>
</evidence>
<keyword evidence="3" id="KW-1185">Reference proteome</keyword>
<organism evidence="2 3">
    <name type="scientific">Mucilaginibacter gynuensis</name>
    <dbReference type="NCBI Taxonomy" id="1302236"/>
    <lineage>
        <taxon>Bacteria</taxon>
        <taxon>Pseudomonadati</taxon>
        <taxon>Bacteroidota</taxon>
        <taxon>Sphingobacteriia</taxon>
        <taxon>Sphingobacteriales</taxon>
        <taxon>Sphingobacteriaceae</taxon>
        <taxon>Mucilaginibacter</taxon>
    </lineage>
</organism>
<dbReference type="EMBL" id="BAABFT010000015">
    <property type="protein sequence ID" value="GAA4335443.1"/>
    <property type="molecule type" value="Genomic_DNA"/>
</dbReference>